<dbReference type="EMBL" id="FODJ01000001">
    <property type="protein sequence ID" value="SEN49950.1"/>
    <property type="molecule type" value="Genomic_DNA"/>
</dbReference>
<sequence length="68" mass="7448">MGNTDKFDMIANNYDTAERIELASLTAHAIADKLYQTETKHAIDFGCGTGLVGLNLLAKFKSILFLDP</sequence>
<proteinExistence type="predicted"/>
<keyword evidence="1" id="KW-0808">Transferase</keyword>
<dbReference type="SUPFAM" id="SSF53335">
    <property type="entry name" value="S-adenosyl-L-methionine-dependent methyltransferases"/>
    <property type="match status" value="1"/>
</dbReference>
<dbReference type="InterPro" id="IPR029063">
    <property type="entry name" value="SAM-dependent_MTases_sf"/>
</dbReference>
<protein>
    <submittedName>
        <fullName evidence="1">Methyltransferase small domain-containing protein</fullName>
    </submittedName>
</protein>
<evidence type="ECO:0000313" key="2">
    <source>
        <dbReference type="Proteomes" id="UP000199300"/>
    </source>
</evidence>
<dbReference type="Gene3D" id="3.40.50.150">
    <property type="entry name" value="Vaccinia Virus protein VP39"/>
    <property type="match status" value="1"/>
</dbReference>
<organism evidence="1 2">
    <name type="scientific">Amphibacillus marinus</name>
    <dbReference type="NCBI Taxonomy" id="872970"/>
    <lineage>
        <taxon>Bacteria</taxon>
        <taxon>Bacillati</taxon>
        <taxon>Bacillota</taxon>
        <taxon>Bacilli</taxon>
        <taxon>Bacillales</taxon>
        <taxon>Bacillaceae</taxon>
        <taxon>Amphibacillus</taxon>
    </lineage>
</organism>
<gene>
    <name evidence="1" type="ORF">SAMN04488134_101227</name>
</gene>
<keyword evidence="2" id="KW-1185">Reference proteome</keyword>
<accession>A0A1H8H1P6</accession>
<reference evidence="1 2" key="1">
    <citation type="submission" date="2016-10" db="EMBL/GenBank/DDBJ databases">
        <authorList>
            <person name="de Groot N.N."/>
        </authorList>
    </citation>
    <scope>NUCLEOTIDE SEQUENCE [LARGE SCALE GENOMIC DNA]</scope>
    <source>
        <strain evidence="1 2">CGMCC 1.10434</strain>
    </source>
</reference>
<dbReference type="STRING" id="872970.SAMN04488134_101227"/>
<dbReference type="AlphaFoldDB" id="A0A1H8H1P6"/>
<keyword evidence="1" id="KW-0489">Methyltransferase</keyword>
<dbReference type="RefSeq" id="WP_245751542.1">
    <property type="nucleotide sequence ID" value="NZ_FODJ01000001.1"/>
</dbReference>
<dbReference type="Proteomes" id="UP000199300">
    <property type="component" value="Unassembled WGS sequence"/>
</dbReference>
<name>A0A1H8H1P6_9BACI</name>
<dbReference type="GO" id="GO:0032259">
    <property type="term" value="P:methylation"/>
    <property type="evidence" value="ECO:0007669"/>
    <property type="project" value="UniProtKB-KW"/>
</dbReference>
<evidence type="ECO:0000313" key="1">
    <source>
        <dbReference type="EMBL" id="SEN49950.1"/>
    </source>
</evidence>
<dbReference type="GO" id="GO:0008168">
    <property type="term" value="F:methyltransferase activity"/>
    <property type="evidence" value="ECO:0007669"/>
    <property type="project" value="UniProtKB-KW"/>
</dbReference>